<reference evidence="1" key="1">
    <citation type="journal article" date="2020" name="Cell">
        <title>Large-Scale Comparative Analyses of Tick Genomes Elucidate Their Genetic Diversity and Vector Capacities.</title>
        <authorList>
            <consortium name="Tick Genome and Microbiome Consortium (TIGMIC)"/>
            <person name="Jia N."/>
            <person name="Wang J."/>
            <person name="Shi W."/>
            <person name="Du L."/>
            <person name="Sun Y."/>
            <person name="Zhan W."/>
            <person name="Jiang J.F."/>
            <person name="Wang Q."/>
            <person name="Zhang B."/>
            <person name="Ji P."/>
            <person name="Bell-Sakyi L."/>
            <person name="Cui X.M."/>
            <person name="Yuan T.T."/>
            <person name="Jiang B.G."/>
            <person name="Yang W.F."/>
            <person name="Lam T.T."/>
            <person name="Chang Q.C."/>
            <person name="Ding S.J."/>
            <person name="Wang X.J."/>
            <person name="Zhu J.G."/>
            <person name="Ruan X.D."/>
            <person name="Zhao L."/>
            <person name="Wei J.T."/>
            <person name="Ye R.Z."/>
            <person name="Que T.C."/>
            <person name="Du C.H."/>
            <person name="Zhou Y.H."/>
            <person name="Cheng J.X."/>
            <person name="Dai P.F."/>
            <person name="Guo W.B."/>
            <person name="Han X.H."/>
            <person name="Huang E.J."/>
            <person name="Li L.F."/>
            <person name="Wei W."/>
            <person name="Gao Y.C."/>
            <person name="Liu J.Z."/>
            <person name="Shao H.Z."/>
            <person name="Wang X."/>
            <person name="Wang C.C."/>
            <person name="Yang T.C."/>
            <person name="Huo Q.B."/>
            <person name="Li W."/>
            <person name="Chen H.Y."/>
            <person name="Chen S.E."/>
            <person name="Zhou L.G."/>
            <person name="Ni X.B."/>
            <person name="Tian J.H."/>
            <person name="Sheng Y."/>
            <person name="Liu T."/>
            <person name="Pan Y.S."/>
            <person name="Xia L.Y."/>
            <person name="Li J."/>
            <person name="Zhao F."/>
            <person name="Cao W.C."/>
        </authorList>
    </citation>
    <scope>NUCLEOTIDE SEQUENCE</scope>
    <source>
        <strain evidence="1">Rmic-2018</strain>
    </source>
</reference>
<protein>
    <submittedName>
        <fullName evidence="1">Uncharacterized protein</fullName>
    </submittedName>
</protein>
<comment type="caution">
    <text evidence="1">The sequence shown here is derived from an EMBL/GenBank/DDBJ whole genome shotgun (WGS) entry which is preliminary data.</text>
</comment>
<evidence type="ECO:0000313" key="1">
    <source>
        <dbReference type="EMBL" id="KAH8020722.1"/>
    </source>
</evidence>
<sequence>MDRLKAKRAARHAQNTKLLQEARISMNDLNANIAKLTGILDHLDASNLELSSINATLEEHIPDDDLEAEYSSAAYNDQAIGMLTELRCEIADLGHVRSQPQAAVSAQTTTIAEANAQPMTVQPGLKAGPSCGLRLPKFSLLTFNGDIHNWTGFWEQF</sequence>
<accession>A0A9J6DFC7</accession>
<gene>
    <name evidence="1" type="ORF">HPB51_003091</name>
</gene>
<name>A0A9J6DFC7_RHIMP</name>
<dbReference type="AlphaFoldDB" id="A0A9J6DFC7"/>
<dbReference type="Proteomes" id="UP000821866">
    <property type="component" value="Chromosome 7"/>
</dbReference>
<reference evidence="1" key="2">
    <citation type="submission" date="2021-09" db="EMBL/GenBank/DDBJ databases">
        <authorList>
            <person name="Jia N."/>
            <person name="Wang J."/>
            <person name="Shi W."/>
            <person name="Du L."/>
            <person name="Sun Y."/>
            <person name="Zhan W."/>
            <person name="Jiang J."/>
            <person name="Wang Q."/>
            <person name="Zhang B."/>
            <person name="Ji P."/>
            <person name="Sakyi L.B."/>
            <person name="Cui X."/>
            <person name="Yuan T."/>
            <person name="Jiang B."/>
            <person name="Yang W."/>
            <person name="Lam T.T.-Y."/>
            <person name="Chang Q."/>
            <person name="Ding S."/>
            <person name="Wang X."/>
            <person name="Zhu J."/>
            <person name="Ruan X."/>
            <person name="Zhao L."/>
            <person name="Wei J."/>
            <person name="Que T."/>
            <person name="Du C."/>
            <person name="Cheng J."/>
            <person name="Dai P."/>
            <person name="Han X."/>
            <person name="Huang E."/>
            <person name="Gao Y."/>
            <person name="Liu J."/>
            <person name="Shao H."/>
            <person name="Ye R."/>
            <person name="Li L."/>
            <person name="Wei W."/>
            <person name="Wang X."/>
            <person name="Wang C."/>
            <person name="Huo Q."/>
            <person name="Li W."/>
            <person name="Guo W."/>
            <person name="Chen H."/>
            <person name="Chen S."/>
            <person name="Zhou L."/>
            <person name="Zhou L."/>
            <person name="Ni X."/>
            <person name="Tian J."/>
            <person name="Zhou Y."/>
            <person name="Sheng Y."/>
            <person name="Liu T."/>
            <person name="Pan Y."/>
            <person name="Xia L."/>
            <person name="Li J."/>
            <person name="Zhao F."/>
            <person name="Cao W."/>
        </authorList>
    </citation>
    <scope>NUCLEOTIDE SEQUENCE</scope>
    <source>
        <strain evidence="1">Rmic-2018</strain>
        <tissue evidence="1">Larvae</tissue>
    </source>
</reference>
<proteinExistence type="predicted"/>
<dbReference type="EMBL" id="JABSTU010000009">
    <property type="protein sequence ID" value="KAH8020722.1"/>
    <property type="molecule type" value="Genomic_DNA"/>
</dbReference>
<keyword evidence="2" id="KW-1185">Reference proteome</keyword>
<evidence type="ECO:0000313" key="2">
    <source>
        <dbReference type="Proteomes" id="UP000821866"/>
    </source>
</evidence>
<organism evidence="1 2">
    <name type="scientific">Rhipicephalus microplus</name>
    <name type="common">Cattle tick</name>
    <name type="synonym">Boophilus microplus</name>
    <dbReference type="NCBI Taxonomy" id="6941"/>
    <lineage>
        <taxon>Eukaryota</taxon>
        <taxon>Metazoa</taxon>
        <taxon>Ecdysozoa</taxon>
        <taxon>Arthropoda</taxon>
        <taxon>Chelicerata</taxon>
        <taxon>Arachnida</taxon>
        <taxon>Acari</taxon>
        <taxon>Parasitiformes</taxon>
        <taxon>Ixodida</taxon>
        <taxon>Ixodoidea</taxon>
        <taxon>Ixodidae</taxon>
        <taxon>Rhipicephalinae</taxon>
        <taxon>Rhipicephalus</taxon>
        <taxon>Boophilus</taxon>
    </lineage>
</organism>